<dbReference type="PANTHER" id="PTHR33566:SF6">
    <property type="entry name" value="PROTEIN DEFECTIVE IN MERISTEM SILENCING 3"/>
    <property type="match status" value="1"/>
</dbReference>
<accession>A0A162AF09</accession>
<sequence length="252" mass="28196">MDNPSNNEQINASAAQNSLALVLVDEDECAITERRELENGTLSQKESVVDASKKLQDALKQEGLKIKKHEDNINFLKRQENLINDTILDLQVTLGKYHSSDGLMAERDNLSKTKSDVEMIQHNLKHTNSAAGIVCQLKTHHTQGSQLPLIKGVLGIVASLGKIDDDTLSREEADVKFLKSSGQSHPTAEYCAIEDQIKKTEWEKEHISDDLQREQVLLKKAKATFDVKKQELLQFLAQSSNPVQVQVILFDI</sequence>
<dbReference type="PANTHER" id="PTHR33566">
    <property type="entry name" value="EN/SPM-LIKE TRANSPOSON-RELATED"/>
    <property type="match status" value="1"/>
</dbReference>
<dbReference type="EMBL" id="LNRQ01000003">
    <property type="protein sequence ID" value="KZN00173.1"/>
    <property type="molecule type" value="Genomic_DNA"/>
</dbReference>
<feature type="coiled-coil region" evidence="1">
    <location>
        <begin position="52"/>
        <end position="86"/>
    </location>
</feature>
<dbReference type="STRING" id="79200.A0A162AF09"/>
<gene>
    <name evidence="2" type="ORF">DCAR_008927</name>
</gene>
<proteinExistence type="predicted"/>
<keyword evidence="1" id="KW-0175">Coiled coil</keyword>
<dbReference type="Gramene" id="KZN00173">
    <property type="protein sequence ID" value="KZN00173"/>
    <property type="gene ID" value="DCAR_008927"/>
</dbReference>
<evidence type="ECO:0000313" key="2">
    <source>
        <dbReference type="EMBL" id="KZN00173.1"/>
    </source>
</evidence>
<protein>
    <submittedName>
        <fullName evidence="2">Uncharacterized protein</fullName>
    </submittedName>
</protein>
<evidence type="ECO:0000256" key="1">
    <source>
        <dbReference type="SAM" id="Coils"/>
    </source>
</evidence>
<reference evidence="2" key="1">
    <citation type="journal article" date="2016" name="Nat. Genet.">
        <title>A high-quality carrot genome assembly provides new insights into carotenoid accumulation and asterid genome evolution.</title>
        <authorList>
            <person name="Iorizzo M."/>
            <person name="Ellison S."/>
            <person name="Senalik D."/>
            <person name="Zeng P."/>
            <person name="Satapoomin P."/>
            <person name="Huang J."/>
            <person name="Bowman M."/>
            <person name="Iovene M."/>
            <person name="Sanseverino W."/>
            <person name="Cavagnaro P."/>
            <person name="Yildiz M."/>
            <person name="Macko-Podgorni A."/>
            <person name="Moranska E."/>
            <person name="Grzebelus E."/>
            <person name="Grzebelus D."/>
            <person name="Ashrafi H."/>
            <person name="Zheng Z."/>
            <person name="Cheng S."/>
            <person name="Spooner D."/>
            <person name="Van Deynze A."/>
            <person name="Simon P."/>
        </authorList>
    </citation>
    <scope>NUCLEOTIDE SEQUENCE [LARGE SCALE GENOMIC DNA]</scope>
    <source>
        <tissue evidence="2">Leaf</tissue>
    </source>
</reference>
<name>A0A162AF09_DAUCS</name>
<dbReference type="OMA" id="EDECAIT"/>
<comment type="caution">
    <text evidence="2">The sequence shown here is derived from an EMBL/GenBank/DDBJ whole genome shotgun (WGS) entry which is preliminary data.</text>
</comment>
<dbReference type="AlphaFoldDB" id="A0A162AF09"/>
<organism evidence="2">
    <name type="scientific">Daucus carota subsp. sativus</name>
    <name type="common">Carrot</name>
    <dbReference type="NCBI Taxonomy" id="79200"/>
    <lineage>
        <taxon>Eukaryota</taxon>
        <taxon>Viridiplantae</taxon>
        <taxon>Streptophyta</taxon>
        <taxon>Embryophyta</taxon>
        <taxon>Tracheophyta</taxon>
        <taxon>Spermatophyta</taxon>
        <taxon>Magnoliopsida</taxon>
        <taxon>eudicotyledons</taxon>
        <taxon>Gunneridae</taxon>
        <taxon>Pentapetalae</taxon>
        <taxon>asterids</taxon>
        <taxon>campanulids</taxon>
        <taxon>Apiales</taxon>
        <taxon>Apiaceae</taxon>
        <taxon>Apioideae</taxon>
        <taxon>Scandiceae</taxon>
        <taxon>Daucinae</taxon>
        <taxon>Daucus</taxon>
        <taxon>Daucus sect. Daucus</taxon>
    </lineage>
</organism>